<dbReference type="Proteomes" id="UP000054783">
    <property type="component" value="Unassembled WGS sequence"/>
</dbReference>
<proteinExistence type="predicted"/>
<comment type="caution">
    <text evidence="1">The sequence shown here is derived from an EMBL/GenBank/DDBJ whole genome shotgun (WGS) entry which is preliminary data.</text>
</comment>
<sequence length="78" mass="9252">MNFNEQKTLLISLDKLNLFSIISSNNERYVELFLVYAKYCLFLNACVISKRAFVYLTDVQAEAIDYHHTFKMLRKIHT</sequence>
<protein>
    <submittedName>
        <fullName evidence="1">Uncharacterized protein</fullName>
    </submittedName>
</protein>
<accession>A0A0V0ZYW5</accession>
<dbReference type="EMBL" id="JYDQ01000056">
    <property type="protein sequence ID" value="KRY17803.1"/>
    <property type="molecule type" value="Genomic_DNA"/>
</dbReference>
<keyword evidence="2" id="KW-1185">Reference proteome</keyword>
<name>A0A0V0ZYW5_9BILA</name>
<evidence type="ECO:0000313" key="1">
    <source>
        <dbReference type="EMBL" id="KRY17803.1"/>
    </source>
</evidence>
<reference evidence="1 2" key="1">
    <citation type="submission" date="2015-01" db="EMBL/GenBank/DDBJ databases">
        <title>Evolution of Trichinella species and genotypes.</title>
        <authorList>
            <person name="Korhonen P.K."/>
            <person name="Edoardo P."/>
            <person name="Giuseppe L.R."/>
            <person name="Gasser R.B."/>
        </authorList>
    </citation>
    <scope>NUCLEOTIDE SEQUENCE [LARGE SCALE GENOMIC DNA]</scope>
    <source>
        <strain evidence="1">ISS2496</strain>
    </source>
</reference>
<evidence type="ECO:0000313" key="2">
    <source>
        <dbReference type="Proteomes" id="UP000054783"/>
    </source>
</evidence>
<gene>
    <name evidence="1" type="ORF">T12_1632</name>
</gene>
<dbReference type="AlphaFoldDB" id="A0A0V0ZYW5"/>
<organism evidence="1 2">
    <name type="scientific">Trichinella patagoniensis</name>
    <dbReference type="NCBI Taxonomy" id="990121"/>
    <lineage>
        <taxon>Eukaryota</taxon>
        <taxon>Metazoa</taxon>
        <taxon>Ecdysozoa</taxon>
        <taxon>Nematoda</taxon>
        <taxon>Enoplea</taxon>
        <taxon>Dorylaimia</taxon>
        <taxon>Trichinellida</taxon>
        <taxon>Trichinellidae</taxon>
        <taxon>Trichinella</taxon>
    </lineage>
</organism>